<dbReference type="Pfam" id="PF13432">
    <property type="entry name" value="TPR_16"/>
    <property type="match status" value="1"/>
</dbReference>
<dbReference type="SUPFAM" id="SSF48452">
    <property type="entry name" value="TPR-like"/>
    <property type="match status" value="3"/>
</dbReference>
<dbReference type="InterPro" id="IPR011990">
    <property type="entry name" value="TPR-like_helical_dom_sf"/>
</dbReference>
<dbReference type="InterPro" id="IPR051012">
    <property type="entry name" value="CellSynth/LPSAsmb/PSIAsmb"/>
</dbReference>
<sequence>MSKLLEIFGKGISINTADLIWHWLNTLVSANGPDSTPSTGELQTVIELLGQMELEKARETLRFYQFENPDCIFGKMADVAGLFHEHKIPQALEILTDAYRSKPNNTMVLYAIGYCHERLGDHEQAIAFYQDCLKFKNHLQLPRQRLAAIFFRQGRLDRVIDEYQRLVAEYPNDVSSQVILGYLLAADHQWHLAADSFNMAILSHPDNFSDPSEPEEAELVEQGNYDYALERVQWLMDQMGEMPDLHVRMADIYKAAGDGSTAQVHLERALQLQPDYLEAAIKLGTHHLRQGRYVTAAAQFNRAVEINDEIVDAYAGLAAAQELSGDSDAAYGTLSLASAIQQNTVLLFAETASLNLLAILRHTGEDCDYKSGSGQLLKRVLDAHRKKILHKPDSADGQYKYGILMLAAGDREQARVAFEKALQINPTHYRARTKLTMCLFEMDQKRRAINNLTTLDSLERESLNLHYQTALLYCDRRKFADALGTLNNHVQERIAGAEVVVNIEVVLENLGLMDRAVASWERLTELATGTLSQS</sequence>
<feature type="repeat" description="TPR" evidence="3">
    <location>
        <begin position="243"/>
        <end position="276"/>
    </location>
</feature>
<dbReference type="RefSeq" id="WP_146662703.1">
    <property type="nucleotide sequence ID" value="NZ_CP019791.1"/>
</dbReference>
<dbReference type="InterPro" id="IPR019734">
    <property type="entry name" value="TPR_rpt"/>
</dbReference>
<dbReference type="OrthoDB" id="261798at2"/>
<dbReference type="Gene3D" id="1.25.40.10">
    <property type="entry name" value="Tetratricopeptide repeat domain"/>
    <property type="match status" value="3"/>
</dbReference>
<keyword evidence="2 3" id="KW-0802">TPR repeat</keyword>
<name>A0A1U9NML3_9BACT</name>
<dbReference type="Proteomes" id="UP000189674">
    <property type="component" value="Chromosome"/>
</dbReference>
<dbReference type="AlphaFoldDB" id="A0A1U9NML3"/>
<gene>
    <name evidence="4" type="ORF">STSP2_02336</name>
</gene>
<feature type="repeat" description="TPR" evidence="3">
    <location>
        <begin position="277"/>
        <end position="310"/>
    </location>
</feature>
<feature type="repeat" description="TPR" evidence="3">
    <location>
        <begin position="395"/>
        <end position="428"/>
    </location>
</feature>
<feature type="repeat" description="TPR" evidence="3">
    <location>
        <begin position="106"/>
        <end position="139"/>
    </location>
</feature>
<proteinExistence type="predicted"/>
<dbReference type="Pfam" id="PF13174">
    <property type="entry name" value="TPR_6"/>
    <property type="match status" value="1"/>
</dbReference>
<evidence type="ECO:0000256" key="1">
    <source>
        <dbReference type="ARBA" id="ARBA00022737"/>
    </source>
</evidence>
<evidence type="ECO:0000256" key="2">
    <source>
        <dbReference type="ARBA" id="ARBA00022803"/>
    </source>
</evidence>
<accession>A0A1U9NML3</accession>
<evidence type="ECO:0000256" key="3">
    <source>
        <dbReference type="PROSITE-ProRule" id="PRU00339"/>
    </source>
</evidence>
<evidence type="ECO:0000313" key="4">
    <source>
        <dbReference type="EMBL" id="AQT69149.1"/>
    </source>
</evidence>
<keyword evidence="5" id="KW-1185">Reference proteome</keyword>
<reference evidence="5" key="1">
    <citation type="submission" date="2017-02" db="EMBL/GenBank/DDBJ databases">
        <title>Comparative genomics and description of representatives of a novel lineage of planctomycetes thriving in anoxic sediments.</title>
        <authorList>
            <person name="Spring S."/>
            <person name="Bunk B."/>
            <person name="Sproer C."/>
        </authorList>
    </citation>
    <scope>NUCLEOTIDE SEQUENCE [LARGE SCALE GENOMIC DNA]</scope>
    <source>
        <strain evidence="5">ST-NAGAB-D1</strain>
    </source>
</reference>
<dbReference type="PANTHER" id="PTHR45586:SF1">
    <property type="entry name" value="LIPOPOLYSACCHARIDE ASSEMBLY PROTEIN B"/>
    <property type="match status" value="1"/>
</dbReference>
<protein>
    <submittedName>
        <fullName evidence="4">Tetratricopeptide repeat protein</fullName>
    </submittedName>
</protein>
<dbReference type="Pfam" id="PF13181">
    <property type="entry name" value="TPR_8"/>
    <property type="match status" value="1"/>
</dbReference>
<dbReference type="Pfam" id="PF14559">
    <property type="entry name" value="TPR_19"/>
    <property type="match status" value="1"/>
</dbReference>
<dbReference type="EMBL" id="CP019791">
    <property type="protein sequence ID" value="AQT69149.1"/>
    <property type="molecule type" value="Genomic_DNA"/>
</dbReference>
<dbReference type="KEGG" id="alus:STSP2_02336"/>
<dbReference type="SMART" id="SM00028">
    <property type="entry name" value="TPR"/>
    <property type="match status" value="7"/>
</dbReference>
<keyword evidence="1" id="KW-0677">Repeat</keyword>
<organism evidence="4 5">
    <name type="scientific">Anaerohalosphaera lusitana</name>
    <dbReference type="NCBI Taxonomy" id="1936003"/>
    <lineage>
        <taxon>Bacteria</taxon>
        <taxon>Pseudomonadati</taxon>
        <taxon>Planctomycetota</taxon>
        <taxon>Phycisphaerae</taxon>
        <taxon>Sedimentisphaerales</taxon>
        <taxon>Anaerohalosphaeraceae</taxon>
        <taxon>Anaerohalosphaera</taxon>
    </lineage>
</organism>
<dbReference type="PANTHER" id="PTHR45586">
    <property type="entry name" value="TPR REPEAT-CONTAINING PROTEIN PA4667"/>
    <property type="match status" value="1"/>
</dbReference>
<evidence type="ECO:0000313" key="5">
    <source>
        <dbReference type="Proteomes" id="UP000189674"/>
    </source>
</evidence>
<dbReference type="STRING" id="1936003.STSP2_02336"/>
<dbReference type="PROSITE" id="PS50005">
    <property type="entry name" value="TPR"/>
    <property type="match status" value="4"/>
</dbReference>